<organism evidence="2 3">
    <name type="scientific">Cirrhinus mrigala</name>
    <name type="common">Mrigala</name>
    <dbReference type="NCBI Taxonomy" id="683832"/>
    <lineage>
        <taxon>Eukaryota</taxon>
        <taxon>Metazoa</taxon>
        <taxon>Chordata</taxon>
        <taxon>Craniata</taxon>
        <taxon>Vertebrata</taxon>
        <taxon>Euteleostomi</taxon>
        <taxon>Actinopterygii</taxon>
        <taxon>Neopterygii</taxon>
        <taxon>Teleostei</taxon>
        <taxon>Ostariophysi</taxon>
        <taxon>Cypriniformes</taxon>
        <taxon>Cyprinidae</taxon>
        <taxon>Labeoninae</taxon>
        <taxon>Labeonini</taxon>
        <taxon>Cirrhinus</taxon>
    </lineage>
</organism>
<feature type="domain" description="Heparan sulphate-N-deacetylase deacetylase" evidence="1">
    <location>
        <begin position="28"/>
        <end position="103"/>
    </location>
</feature>
<evidence type="ECO:0000313" key="3">
    <source>
        <dbReference type="Proteomes" id="UP001529510"/>
    </source>
</evidence>
<evidence type="ECO:0000259" key="1">
    <source>
        <dbReference type="Pfam" id="PF12062"/>
    </source>
</evidence>
<accession>A0ABD0PYT0</accession>
<reference evidence="2 3" key="1">
    <citation type="submission" date="2024-05" db="EMBL/GenBank/DDBJ databases">
        <title>Genome sequencing and assembly of Indian major carp, Cirrhinus mrigala (Hamilton, 1822).</title>
        <authorList>
            <person name="Mohindra V."/>
            <person name="Chowdhury L.M."/>
            <person name="Lal K."/>
            <person name="Jena J.K."/>
        </authorList>
    </citation>
    <scope>NUCLEOTIDE SEQUENCE [LARGE SCALE GENOMIC DNA]</scope>
    <source>
        <strain evidence="2">CM1030</strain>
        <tissue evidence="2">Blood</tissue>
    </source>
</reference>
<proteinExistence type="predicted"/>
<dbReference type="Pfam" id="PF12062">
    <property type="entry name" value="HSNSD-CE"/>
    <property type="match status" value="1"/>
</dbReference>
<sequence>MRKMWVTTHCFDTDRNSGGSRTCGVTCNLISFTTLNRQFAQEHGIPTDMGYAVAPHHSGVYPVHSQLYEAWKSVWGIKVTSTEEYPHLRPARYRRGFIHNSIQ</sequence>
<gene>
    <name evidence="2" type="ORF">M9458_024636</name>
</gene>
<feature type="non-terminal residue" evidence="2">
    <location>
        <position position="103"/>
    </location>
</feature>
<name>A0ABD0PYT0_CIRMR</name>
<comment type="caution">
    <text evidence="2">The sequence shown here is derived from an EMBL/GenBank/DDBJ whole genome shotgun (WGS) entry which is preliminary data.</text>
</comment>
<protein>
    <recommendedName>
        <fullName evidence="1">Heparan sulphate-N-deacetylase deacetylase domain-containing protein</fullName>
    </recommendedName>
</protein>
<dbReference type="AlphaFoldDB" id="A0ABD0PYT0"/>
<dbReference type="EMBL" id="JAMKFB020000012">
    <property type="protein sequence ID" value="KAL0179194.1"/>
    <property type="molecule type" value="Genomic_DNA"/>
</dbReference>
<evidence type="ECO:0000313" key="2">
    <source>
        <dbReference type="EMBL" id="KAL0179194.1"/>
    </source>
</evidence>
<keyword evidence="3" id="KW-1185">Reference proteome</keyword>
<dbReference type="InterPro" id="IPR021930">
    <property type="entry name" value="Heparan_SO4_deacetylase_dom"/>
</dbReference>
<dbReference type="Proteomes" id="UP001529510">
    <property type="component" value="Unassembled WGS sequence"/>
</dbReference>